<dbReference type="EMBL" id="JBHTCA010000007">
    <property type="protein sequence ID" value="MFC7409537.1"/>
    <property type="molecule type" value="Genomic_DNA"/>
</dbReference>
<reference evidence="7" key="1">
    <citation type="journal article" date="2019" name="Int. J. Syst. Evol. Microbiol.">
        <title>The Global Catalogue of Microorganisms (GCM) 10K type strain sequencing project: providing services to taxonomists for standard genome sequencing and annotation.</title>
        <authorList>
            <consortium name="The Broad Institute Genomics Platform"/>
            <consortium name="The Broad Institute Genome Sequencing Center for Infectious Disease"/>
            <person name="Wu L."/>
            <person name="Ma J."/>
        </authorList>
    </citation>
    <scope>NUCLEOTIDE SEQUENCE [LARGE SCALE GENOMIC DNA]</scope>
    <source>
        <strain evidence="7">CGMCC 1.12371</strain>
    </source>
</reference>
<keyword evidence="2" id="KW-0472">Membrane</keyword>
<evidence type="ECO:0000256" key="3">
    <source>
        <dbReference type="ARBA" id="ARBA00022741"/>
    </source>
</evidence>
<dbReference type="Gene3D" id="3.40.50.300">
    <property type="entry name" value="P-loop containing nucleotide triphosphate hydrolases"/>
    <property type="match status" value="1"/>
</dbReference>
<keyword evidence="2" id="KW-1003">Cell membrane</keyword>
<keyword evidence="4 6" id="KW-0067">ATP-binding</keyword>
<dbReference type="InterPro" id="IPR027417">
    <property type="entry name" value="P-loop_NTPase"/>
</dbReference>
<keyword evidence="7" id="KW-1185">Reference proteome</keyword>
<gene>
    <name evidence="6" type="ORF">ACFQPB_11760</name>
</gene>
<keyword evidence="1" id="KW-0813">Transport</keyword>
<proteinExistence type="predicted"/>
<dbReference type="RefSeq" id="WP_382199944.1">
    <property type="nucleotide sequence ID" value="NZ_JBHTCA010000007.1"/>
</dbReference>
<dbReference type="PROSITE" id="PS50893">
    <property type="entry name" value="ABC_TRANSPORTER_2"/>
    <property type="match status" value="1"/>
</dbReference>
<evidence type="ECO:0000313" key="7">
    <source>
        <dbReference type="Proteomes" id="UP001596501"/>
    </source>
</evidence>
<evidence type="ECO:0000256" key="2">
    <source>
        <dbReference type="ARBA" id="ARBA00022475"/>
    </source>
</evidence>
<dbReference type="Pfam" id="PF12399">
    <property type="entry name" value="BCA_ABC_TP_C"/>
    <property type="match status" value="1"/>
</dbReference>
<dbReference type="InterPro" id="IPR032823">
    <property type="entry name" value="BCA_ABC_TP_C"/>
</dbReference>
<name>A0ABW2QMX3_9BURK</name>
<dbReference type="Proteomes" id="UP001596501">
    <property type="component" value="Unassembled WGS sequence"/>
</dbReference>
<dbReference type="GO" id="GO:0005524">
    <property type="term" value="F:ATP binding"/>
    <property type="evidence" value="ECO:0007669"/>
    <property type="project" value="UniProtKB-KW"/>
</dbReference>
<dbReference type="Pfam" id="PF00005">
    <property type="entry name" value="ABC_tran"/>
    <property type="match status" value="1"/>
</dbReference>
<dbReference type="PANTHER" id="PTHR45772">
    <property type="entry name" value="CONSERVED COMPONENT OF ABC TRANSPORTER FOR NATURAL AMINO ACIDS-RELATED"/>
    <property type="match status" value="1"/>
</dbReference>
<sequence length="289" mass="31493">MSQPQNPNADVLLSAQNLSVRFGGVLAVNNVSFDVKRGEVFTLIGPNGAGKTTVFNLISRIYTPTSGTIDFAAPGGQSGMLRLTDKAPHEIAKLGIARTFQNIELFEHATVLQNLLIGRHTHRRTGLWSEIFFTGKTRAAEIEAREKVEQVIELLDLQHHRESMVAGLPYGVRKVVELARALCTEPQLLLLDEPSSGLNVEETDDMAFWITDIKDELGITVLMVEHDMGLVSKVSDRVLAMSMGAELATGTPAEVQRDPGVIEAYLGSVDDVSSLRRENHPKSHTGASA</sequence>
<evidence type="ECO:0000313" key="6">
    <source>
        <dbReference type="EMBL" id="MFC7409537.1"/>
    </source>
</evidence>
<dbReference type="PANTHER" id="PTHR45772:SF1">
    <property type="entry name" value="ABC TRANSPORTER ATP-BINDING PROTEIN"/>
    <property type="match status" value="1"/>
</dbReference>
<protein>
    <submittedName>
        <fullName evidence="6">ABC transporter ATP-binding protein</fullName>
    </submittedName>
</protein>
<dbReference type="InterPro" id="IPR003439">
    <property type="entry name" value="ABC_transporter-like_ATP-bd"/>
</dbReference>
<evidence type="ECO:0000259" key="5">
    <source>
        <dbReference type="PROSITE" id="PS50893"/>
    </source>
</evidence>
<feature type="domain" description="ABC transporter" evidence="5">
    <location>
        <begin position="13"/>
        <end position="268"/>
    </location>
</feature>
<dbReference type="SMART" id="SM00382">
    <property type="entry name" value="AAA"/>
    <property type="match status" value="1"/>
</dbReference>
<dbReference type="InterPro" id="IPR003593">
    <property type="entry name" value="AAA+_ATPase"/>
</dbReference>
<accession>A0ABW2QMX3</accession>
<comment type="caution">
    <text evidence="6">The sequence shown here is derived from an EMBL/GenBank/DDBJ whole genome shotgun (WGS) entry which is preliminary data.</text>
</comment>
<dbReference type="SUPFAM" id="SSF52540">
    <property type="entry name" value="P-loop containing nucleoside triphosphate hydrolases"/>
    <property type="match status" value="1"/>
</dbReference>
<dbReference type="InterPro" id="IPR051120">
    <property type="entry name" value="ABC_AA/LPS_Transport"/>
</dbReference>
<evidence type="ECO:0000256" key="1">
    <source>
        <dbReference type="ARBA" id="ARBA00022448"/>
    </source>
</evidence>
<evidence type="ECO:0000256" key="4">
    <source>
        <dbReference type="ARBA" id="ARBA00022840"/>
    </source>
</evidence>
<dbReference type="CDD" id="cd03219">
    <property type="entry name" value="ABC_Mj1267_LivG_branched"/>
    <property type="match status" value="1"/>
</dbReference>
<organism evidence="6 7">
    <name type="scientific">Hydrogenophaga atypica</name>
    <dbReference type="NCBI Taxonomy" id="249409"/>
    <lineage>
        <taxon>Bacteria</taxon>
        <taxon>Pseudomonadati</taxon>
        <taxon>Pseudomonadota</taxon>
        <taxon>Betaproteobacteria</taxon>
        <taxon>Burkholderiales</taxon>
        <taxon>Comamonadaceae</taxon>
        <taxon>Hydrogenophaga</taxon>
    </lineage>
</organism>
<keyword evidence="3" id="KW-0547">Nucleotide-binding</keyword>